<dbReference type="RefSeq" id="WP_213236962.1">
    <property type="nucleotide sequence ID" value="NZ_JAHBCL010000016.1"/>
</dbReference>
<dbReference type="InterPro" id="IPR025054">
    <property type="entry name" value="DUF3991"/>
</dbReference>
<feature type="domain" description="DUF3991" evidence="1">
    <location>
        <begin position="119"/>
        <end position="201"/>
    </location>
</feature>
<reference evidence="2 3" key="1">
    <citation type="submission" date="2021-05" db="EMBL/GenBank/DDBJ databases">
        <title>Fusibacter ferrireducens sp. nov., an anaerobic, sulfur- and Fe-reducing bacterium isolated from the mangrove sediment.</title>
        <authorList>
            <person name="Qiu D."/>
        </authorList>
    </citation>
    <scope>NUCLEOTIDE SEQUENCE [LARGE SCALE GENOMIC DNA]</scope>
    <source>
        <strain evidence="2 3">DSM 12116</strain>
    </source>
</reference>
<proteinExistence type="predicted"/>
<keyword evidence="3" id="KW-1185">Reference proteome</keyword>
<sequence>MGTYIHFTDDQKQRANSVDLVEFLKMQGETLLSSGREKRLESNHSVTVRGNEWFDHATKEGGLAIDFVQYFYGHTFPDAVTMLLNGEQCIPYIKAKNYQETKKPFKLPPCNNDMRRLFAYLTKHRLIDPEVVSFFVKERLIYESKELTADESKEYHNAVFVGYDENGVSKHAHKRGLYSEGKGYKGNIDSSNPCYSFHHIGNSNRVYVFEAPIDLLSFITMHKESGWRKHSYLALCGLSEQALFKTLESNAELTHVVLCLDHDAAGIEACEKIEDMLAEKNKSCSKLQPCFKDWNEDLRAKQNLVAIPSEEHPQHRMKNDLCEEILILMKDMGSMNLGYSDGEDILKQAQVKNENQAEAMKLASAVFLCLALKEHRRLGHQMTAEEIVQSMSEQFRAYQNRSRWDPTFSEVSDEFSRIKMNAEPIDETEVLSYVIRFQKVALALLKSTIKRELLVQKQIQTQSLNMA</sequence>
<evidence type="ECO:0000313" key="3">
    <source>
        <dbReference type="Proteomes" id="UP000746471"/>
    </source>
</evidence>
<evidence type="ECO:0000259" key="1">
    <source>
        <dbReference type="Pfam" id="PF13154"/>
    </source>
</evidence>
<gene>
    <name evidence="2" type="ORF">KHM83_10465</name>
</gene>
<dbReference type="Pfam" id="PF13154">
    <property type="entry name" value="DUF3991"/>
    <property type="match status" value="1"/>
</dbReference>
<dbReference type="Gene3D" id="3.40.1360.10">
    <property type="match status" value="1"/>
</dbReference>
<dbReference type="Pfam" id="PF13155">
    <property type="entry name" value="Toprim_2"/>
    <property type="match status" value="1"/>
</dbReference>
<accession>A0ABS5PRQ9</accession>
<dbReference type="Proteomes" id="UP000746471">
    <property type="component" value="Unassembled WGS sequence"/>
</dbReference>
<comment type="caution">
    <text evidence="2">The sequence shown here is derived from an EMBL/GenBank/DDBJ whole genome shotgun (WGS) entry which is preliminary data.</text>
</comment>
<dbReference type="SUPFAM" id="SSF57783">
    <property type="entry name" value="Zinc beta-ribbon"/>
    <property type="match status" value="1"/>
</dbReference>
<name>A0ABS5PRQ9_9FIRM</name>
<protein>
    <submittedName>
        <fullName evidence="2">DUF3991 and TOPRIM domain-containing protein</fullName>
    </submittedName>
</protein>
<evidence type="ECO:0000313" key="2">
    <source>
        <dbReference type="EMBL" id="MBS7527104.1"/>
    </source>
</evidence>
<dbReference type="EMBL" id="JAHBCL010000016">
    <property type="protein sequence ID" value="MBS7527104.1"/>
    <property type="molecule type" value="Genomic_DNA"/>
</dbReference>
<organism evidence="2 3">
    <name type="scientific">Fusibacter paucivorans</name>
    <dbReference type="NCBI Taxonomy" id="76009"/>
    <lineage>
        <taxon>Bacteria</taxon>
        <taxon>Bacillati</taxon>
        <taxon>Bacillota</taxon>
        <taxon>Clostridia</taxon>
        <taxon>Eubacteriales</taxon>
        <taxon>Eubacteriales Family XII. Incertae Sedis</taxon>
        <taxon>Fusibacter</taxon>
    </lineage>
</organism>